<dbReference type="EMBL" id="JABMIG020000064">
    <property type="protein sequence ID" value="KAL3796263.1"/>
    <property type="molecule type" value="Genomic_DNA"/>
</dbReference>
<feature type="signal peptide" evidence="2">
    <location>
        <begin position="1"/>
        <end position="21"/>
    </location>
</feature>
<comment type="similarity">
    <text evidence="1">Belongs to the pseudouridine synthase RluA family.</text>
</comment>
<dbReference type="AlphaFoldDB" id="A0ABD3Q7K2"/>
<dbReference type="CDD" id="cd02869">
    <property type="entry name" value="PseudoU_synth_RluA_like"/>
    <property type="match status" value="1"/>
</dbReference>
<proteinExistence type="inferred from homology"/>
<dbReference type="InterPro" id="IPR020103">
    <property type="entry name" value="PsdUridine_synth_cat_dom_sf"/>
</dbReference>
<dbReference type="InterPro" id="IPR006145">
    <property type="entry name" value="PsdUridine_synth_RsuA/RluA"/>
</dbReference>
<dbReference type="InterPro" id="IPR006224">
    <property type="entry name" value="PsdUridine_synth_RluA-like_CS"/>
</dbReference>
<evidence type="ECO:0000259" key="3">
    <source>
        <dbReference type="Pfam" id="PF00849"/>
    </source>
</evidence>
<protein>
    <recommendedName>
        <fullName evidence="3">Pseudouridine synthase RsuA/RluA-like domain-containing protein</fullName>
    </recommendedName>
</protein>
<dbReference type="Gene3D" id="3.30.2350.10">
    <property type="entry name" value="Pseudouridine synthase"/>
    <property type="match status" value="1"/>
</dbReference>
<gene>
    <name evidence="4" type="ORF">HJC23_008583</name>
</gene>
<dbReference type="Pfam" id="PF00849">
    <property type="entry name" value="PseudoU_synth_2"/>
    <property type="match status" value="1"/>
</dbReference>
<dbReference type="PANTHER" id="PTHR21600">
    <property type="entry name" value="MITOCHONDRIAL RNA PSEUDOURIDINE SYNTHASE"/>
    <property type="match status" value="1"/>
</dbReference>
<dbReference type="GO" id="GO:0009982">
    <property type="term" value="F:pseudouridine synthase activity"/>
    <property type="evidence" value="ECO:0007669"/>
    <property type="project" value="UniProtKB-ARBA"/>
</dbReference>
<dbReference type="PROSITE" id="PS01129">
    <property type="entry name" value="PSI_RLU"/>
    <property type="match status" value="1"/>
</dbReference>
<dbReference type="Proteomes" id="UP001516023">
    <property type="component" value="Unassembled WGS sequence"/>
</dbReference>
<feature type="domain" description="Pseudouridine synthase RsuA/RluA-like" evidence="3">
    <location>
        <begin position="171"/>
        <end position="404"/>
    </location>
</feature>
<feature type="chain" id="PRO_5044755364" description="Pseudouridine synthase RsuA/RluA-like domain-containing protein" evidence="2">
    <location>
        <begin position="22"/>
        <end position="485"/>
    </location>
</feature>
<organism evidence="4 5">
    <name type="scientific">Cyclotella cryptica</name>
    <dbReference type="NCBI Taxonomy" id="29204"/>
    <lineage>
        <taxon>Eukaryota</taxon>
        <taxon>Sar</taxon>
        <taxon>Stramenopiles</taxon>
        <taxon>Ochrophyta</taxon>
        <taxon>Bacillariophyta</taxon>
        <taxon>Coscinodiscophyceae</taxon>
        <taxon>Thalassiosirophycidae</taxon>
        <taxon>Stephanodiscales</taxon>
        <taxon>Stephanodiscaceae</taxon>
        <taxon>Cyclotella</taxon>
    </lineage>
</organism>
<dbReference type="PANTHER" id="PTHR21600:SF87">
    <property type="entry name" value="RNA PSEUDOURIDYLATE SYNTHASE DOMAIN-CONTAINING PROTEIN 1"/>
    <property type="match status" value="1"/>
</dbReference>
<comment type="caution">
    <text evidence="4">The sequence shown here is derived from an EMBL/GenBank/DDBJ whole genome shotgun (WGS) entry which is preliminary data.</text>
</comment>
<evidence type="ECO:0000256" key="2">
    <source>
        <dbReference type="SAM" id="SignalP"/>
    </source>
</evidence>
<reference evidence="4 5" key="1">
    <citation type="journal article" date="2020" name="G3 (Bethesda)">
        <title>Improved Reference Genome for Cyclotella cryptica CCMP332, a Model for Cell Wall Morphogenesis, Salinity Adaptation, and Lipid Production in Diatoms (Bacillariophyta).</title>
        <authorList>
            <person name="Roberts W.R."/>
            <person name="Downey K.M."/>
            <person name="Ruck E.C."/>
            <person name="Traller J.C."/>
            <person name="Alverson A.J."/>
        </authorList>
    </citation>
    <scope>NUCLEOTIDE SEQUENCE [LARGE SCALE GENOMIC DNA]</scope>
    <source>
        <strain evidence="4 5">CCMP332</strain>
    </source>
</reference>
<evidence type="ECO:0000313" key="4">
    <source>
        <dbReference type="EMBL" id="KAL3796263.1"/>
    </source>
</evidence>
<keyword evidence="5" id="KW-1185">Reference proteome</keyword>
<dbReference type="SUPFAM" id="SSF55120">
    <property type="entry name" value="Pseudouridine synthase"/>
    <property type="match status" value="1"/>
</dbReference>
<evidence type="ECO:0000256" key="1">
    <source>
        <dbReference type="ARBA" id="ARBA00010876"/>
    </source>
</evidence>
<accession>A0ABD3Q7K2</accession>
<dbReference type="InterPro" id="IPR050188">
    <property type="entry name" value="RluA_PseudoU_synthase"/>
</dbReference>
<keyword evidence="2" id="KW-0732">Signal</keyword>
<evidence type="ECO:0000313" key="5">
    <source>
        <dbReference type="Proteomes" id="UP001516023"/>
    </source>
</evidence>
<name>A0ABD3Q7K2_9STRA</name>
<sequence>MHARANRVNAIFMTIVGAVAARRQVAFTHLPFPGEHPRHLYTIAIRHFNLRRSDRIKSSNWGLARGIHSTRLNQIAEMATHYDIAVTSWDEKCIKVSLAATNDTIDAIQITGKTSDDPQAEEMPQKTCPTSVPESVLQYERQLRKIQASDRASKTSVTVEDHLLTIHVDEHLVVTNKPSGILCVPGVNKYRSLLDLVYEVYGEGKVQQSKQDGIDNQMRQSPLPRDSMIVHRLDMDTSGIVVFARTKLGMSKLHEAFRTRTNTKKLYEALLVGWLDINAWMSAANKNNNYKGNGLHEGIEECASYSRTNLTNLGGGEIDMPLQRDHKHPPFMRVSTPESEAEAQQVVKDLNHAGWKKLVAKRPKPSVTRFQILSHEHWMGHKVTRVALIPITGRTHQLRVHCAALGHPILGDPAYGYCGEAHPNGGFSDKAIGQMSPTYAGMELRQNVEKSVRESGRTMCLHAKRLDFSHPETGEAVSFEAPPSF</sequence>